<reference evidence="1" key="1">
    <citation type="submission" date="2021-02" db="EMBL/GenBank/DDBJ databases">
        <title>First Annotated Genome of the Yellow-green Alga Tribonema minus.</title>
        <authorList>
            <person name="Mahan K.M."/>
        </authorList>
    </citation>
    <scope>NUCLEOTIDE SEQUENCE</scope>
    <source>
        <strain evidence="1">UTEX B ZZ1240</strain>
    </source>
</reference>
<gene>
    <name evidence="1" type="ORF">JKP88DRAFT_272903</name>
</gene>
<dbReference type="Proteomes" id="UP000664859">
    <property type="component" value="Unassembled WGS sequence"/>
</dbReference>
<name>A0A835YWV3_9STRA</name>
<organism evidence="1 2">
    <name type="scientific">Tribonema minus</name>
    <dbReference type="NCBI Taxonomy" id="303371"/>
    <lineage>
        <taxon>Eukaryota</taxon>
        <taxon>Sar</taxon>
        <taxon>Stramenopiles</taxon>
        <taxon>Ochrophyta</taxon>
        <taxon>PX clade</taxon>
        <taxon>Xanthophyceae</taxon>
        <taxon>Tribonematales</taxon>
        <taxon>Tribonemataceae</taxon>
        <taxon>Tribonema</taxon>
    </lineage>
</organism>
<evidence type="ECO:0000313" key="2">
    <source>
        <dbReference type="Proteomes" id="UP000664859"/>
    </source>
</evidence>
<evidence type="ECO:0000313" key="1">
    <source>
        <dbReference type="EMBL" id="KAG5182941.1"/>
    </source>
</evidence>
<proteinExistence type="predicted"/>
<protein>
    <submittedName>
        <fullName evidence="1">Uncharacterized protein</fullName>
    </submittedName>
</protein>
<comment type="caution">
    <text evidence="1">The sequence shown here is derived from an EMBL/GenBank/DDBJ whole genome shotgun (WGS) entry which is preliminary data.</text>
</comment>
<keyword evidence="2" id="KW-1185">Reference proteome</keyword>
<dbReference type="EMBL" id="JAFCMP010000223">
    <property type="protein sequence ID" value="KAG5182941.1"/>
    <property type="molecule type" value="Genomic_DNA"/>
</dbReference>
<accession>A0A835YWV3</accession>
<dbReference type="AlphaFoldDB" id="A0A835YWV3"/>
<sequence>MTKFSERKHREPKEWINAQLMRIYKRHKTIGRALFLEDSEMNTVKALRALGVTKMLIPNYSATICRSIRSAAREADVYEGSLFDCIGSAVGVFDFVFADYMTGPAGAVGCSAPIDDMQQCALENGYRLSPIDEKTYAPSMIVTTYLVEEGSAIKPVRTMPFREWRRQSLLCVIPEKTIGWAGTEFKGIPKSMRVLPVPLPEAMPGTMIVYKGRSHSEGATVPAWFVGVMTAHANARDGSWFAVK</sequence>